<dbReference type="PANTHER" id="PTHR13610:SF11">
    <property type="entry name" value="METHYLTRANSFERASE DOMAIN-CONTAINING PROTEIN"/>
    <property type="match status" value="1"/>
</dbReference>
<dbReference type="RefSeq" id="WP_326510180.1">
    <property type="nucleotide sequence ID" value="NZ_JAWIIV010000060.1"/>
</dbReference>
<feature type="domain" description="Methyltransferase" evidence="4">
    <location>
        <begin position="71"/>
        <end position="137"/>
    </location>
</feature>
<accession>A0ABU6JJ71</accession>
<evidence type="ECO:0000256" key="3">
    <source>
        <dbReference type="ARBA" id="ARBA00022691"/>
    </source>
</evidence>
<gene>
    <name evidence="5" type="ORF">RY831_30990</name>
</gene>
<keyword evidence="1 5" id="KW-0489">Methyltransferase</keyword>
<comment type="caution">
    <text evidence="5">The sequence shown here is derived from an EMBL/GenBank/DDBJ whole genome shotgun (WGS) entry which is preliminary data.</text>
</comment>
<dbReference type="GO" id="GO:0032259">
    <property type="term" value="P:methylation"/>
    <property type="evidence" value="ECO:0007669"/>
    <property type="project" value="UniProtKB-KW"/>
</dbReference>
<keyword evidence="2" id="KW-0808">Transferase</keyword>
<sequence length="196" mass="21721">MDTKDCIALKSRRRILSLGALGVAGITTGFPSLTQAVTPRQLDVPYEPSPQHVVEKMLELAQTGKNDLLYDLGCGDGRIVITAAQKYGARACGIDLDPKRIVEAKANAAKAGVEDRVIFKVGDLYTSDFSDATVVTLFLWPQVNRKLRPILWQQLPVGTRIVSYIWDMGEVWPPEKTISVNGKKIYYWTITGRQKG</sequence>
<reference evidence="5 6" key="1">
    <citation type="submission" date="2023-10" db="EMBL/GenBank/DDBJ databases">
        <title>Noviherbaspirillum sp. CPCC 100848 genome assembly.</title>
        <authorList>
            <person name="Li X.Y."/>
            <person name="Fang X.M."/>
        </authorList>
    </citation>
    <scope>NUCLEOTIDE SEQUENCE [LARGE SCALE GENOMIC DNA]</scope>
    <source>
        <strain evidence="5 6">CPCC 100848</strain>
    </source>
</reference>
<dbReference type="SUPFAM" id="SSF53335">
    <property type="entry name" value="S-adenosyl-L-methionine-dependent methyltransferases"/>
    <property type="match status" value="1"/>
</dbReference>
<evidence type="ECO:0000259" key="4">
    <source>
        <dbReference type="Pfam" id="PF13649"/>
    </source>
</evidence>
<proteinExistence type="predicted"/>
<evidence type="ECO:0000313" key="6">
    <source>
        <dbReference type="Proteomes" id="UP001352263"/>
    </source>
</evidence>
<protein>
    <submittedName>
        <fullName evidence="5">Methyltransferase domain-containing protein</fullName>
    </submittedName>
</protein>
<keyword evidence="6" id="KW-1185">Reference proteome</keyword>
<evidence type="ECO:0000256" key="1">
    <source>
        <dbReference type="ARBA" id="ARBA00022603"/>
    </source>
</evidence>
<dbReference type="PANTHER" id="PTHR13610">
    <property type="entry name" value="METHYLTRANSFERASE DOMAIN-CONTAINING PROTEIN"/>
    <property type="match status" value="1"/>
</dbReference>
<dbReference type="Proteomes" id="UP001352263">
    <property type="component" value="Unassembled WGS sequence"/>
</dbReference>
<dbReference type="Gene3D" id="3.40.50.150">
    <property type="entry name" value="Vaccinia Virus protein VP39"/>
    <property type="match status" value="1"/>
</dbReference>
<evidence type="ECO:0000313" key="5">
    <source>
        <dbReference type="EMBL" id="MEC4723568.1"/>
    </source>
</evidence>
<organism evidence="5 6">
    <name type="scientific">Noviherbaspirillum album</name>
    <dbReference type="NCBI Taxonomy" id="3080276"/>
    <lineage>
        <taxon>Bacteria</taxon>
        <taxon>Pseudomonadati</taxon>
        <taxon>Pseudomonadota</taxon>
        <taxon>Betaproteobacteria</taxon>
        <taxon>Burkholderiales</taxon>
        <taxon>Oxalobacteraceae</taxon>
        <taxon>Noviherbaspirillum</taxon>
    </lineage>
</organism>
<dbReference type="InterPro" id="IPR029063">
    <property type="entry name" value="SAM-dependent_MTases_sf"/>
</dbReference>
<name>A0ABU6JJ71_9BURK</name>
<dbReference type="CDD" id="cd02440">
    <property type="entry name" value="AdoMet_MTases"/>
    <property type="match status" value="1"/>
</dbReference>
<dbReference type="GO" id="GO:0008168">
    <property type="term" value="F:methyltransferase activity"/>
    <property type="evidence" value="ECO:0007669"/>
    <property type="project" value="UniProtKB-KW"/>
</dbReference>
<dbReference type="InterPro" id="IPR041698">
    <property type="entry name" value="Methyltransf_25"/>
</dbReference>
<dbReference type="EMBL" id="JAWIIV010000060">
    <property type="protein sequence ID" value="MEC4723568.1"/>
    <property type="molecule type" value="Genomic_DNA"/>
</dbReference>
<evidence type="ECO:0000256" key="2">
    <source>
        <dbReference type="ARBA" id="ARBA00022679"/>
    </source>
</evidence>
<dbReference type="Pfam" id="PF13649">
    <property type="entry name" value="Methyltransf_25"/>
    <property type="match status" value="1"/>
</dbReference>
<keyword evidence="3" id="KW-0949">S-adenosyl-L-methionine</keyword>
<dbReference type="InterPro" id="IPR026170">
    <property type="entry name" value="FAM173A/B"/>
</dbReference>